<dbReference type="Proteomes" id="UP001497512">
    <property type="component" value="Chromosome 4"/>
</dbReference>
<proteinExistence type="predicted"/>
<protein>
    <submittedName>
        <fullName evidence="1">Uncharacterized protein</fullName>
    </submittedName>
</protein>
<accession>A0ABP0UMP3</accession>
<dbReference type="EMBL" id="OZ019896">
    <property type="protein sequence ID" value="CAK9224213.1"/>
    <property type="molecule type" value="Genomic_DNA"/>
</dbReference>
<gene>
    <name evidence="1" type="ORF">CSSPTR1EN2_LOCUS17219</name>
</gene>
<sequence>MCFSATQCPLKQSAHQAGDTENFPLLSWLEGRSSANYLLQFTTLKQMRPLSISTPQRHENYKDYTNEKGGGYSNNKMSAVHMEIWAVLPPPSSLS</sequence>
<name>A0ABP0UMP3_9BRYO</name>
<evidence type="ECO:0000313" key="2">
    <source>
        <dbReference type="Proteomes" id="UP001497512"/>
    </source>
</evidence>
<evidence type="ECO:0000313" key="1">
    <source>
        <dbReference type="EMBL" id="CAK9224213.1"/>
    </source>
</evidence>
<reference evidence="1" key="1">
    <citation type="submission" date="2024-02" db="EMBL/GenBank/DDBJ databases">
        <authorList>
            <consortium name="ELIXIR-Norway"/>
            <consortium name="Elixir Norway"/>
        </authorList>
    </citation>
    <scope>NUCLEOTIDE SEQUENCE</scope>
</reference>
<organism evidence="1 2">
    <name type="scientific">Sphagnum troendelagicum</name>
    <dbReference type="NCBI Taxonomy" id="128251"/>
    <lineage>
        <taxon>Eukaryota</taxon>
        <taxon>Viridiplantae</taxon>
        <taxon>Streptophyta</taxon>
        <taxon>Embryophyta</taxon>
        <taxon>Bryophyta</taxon>
        <taxon>Sphagnophytina</taxon>
        <taxon>Sphagnopsida</taxon>
        <taxon>Sphagnales</taxon>
        <taxon>Sphagnaceae</taxon>
        <taxon>Sphagnum</taxon>
    </lineage>
</organism>
<keyword evidence="2" id="KW-1185">Reference proteome</keyword>